<reference evidence="2" key="1">
    <citation type="submission" date="2016-10" db="EMBL/GenBank/DDBJ databases">
        <authorList>
            <person name="Varghese N."/>
            <person name="Submissions S."/>
        </authorList>
    </citation>
    <scope>NUCLEOTIDE SEQUENCE [LARGE SCALE GENOMIC DNA]</scope>
    <source>
        <strain evidence="2">DSM 22376</strain>
    </source>
</reference>
<organism evidence="1 2">
    <name type="scientific">Flavobacterium gillisiae</name>
    <dbReference type="NCBI Taxonomy" id="150146"/>
    <lineage>
        <taxon>Bacteria</taxon>
        <taxon>Pseudomonadati</taxon>
        <taxon>Bacteroidota</taxon>
        <taxon>Flavobacteriia</taxon>
        <taxon>Flavobacteriales</taxon>
        <taxon>Flavobacteriaceae</taxon>
        <taxon>Flavobacterium</taxon>
    </lineage>
</organism>
<sequence>MKLTNKTKHKERTLKASNLKIRHKKTLIDYDKSFLLFN</sequence>
<gene>
    <name evidence="1" type="ORF">SAMN05443667_101419</name>
</gene>
<evidence type="ECO:0000313" key="2">
    <source>
        <dbReference type="Proteomes" id="UP000198951"/>
    </source>
</evidence>
<accession>A0A1H3X865</accession>
<dbReference type="Proteomes" id="UP000198951">
    <property type="component" value="Unassembled WGS sequence"/>
</dbReference>
<dbReference type="AlphaFoldDB" id="A0A1H3X865"/>
<name>A0A1H3X865_9FLAO</name>
<dbReference type="EMBL" id="FNRD01000001">
    <property type="protein sequence ID" value="SDZ95587.1"/>
    <property type="molecule type" value="Genomic_DNA"/>
</dbReference>
<protein>
    <submittedName>
        <fullName evidence="1">Uncharacterized protein</fullName>
    </submittedName>
</protein>
<keyword evidence="2" id="KW-1185">Reference proteome</keyword>
<evidence type="ECO:0000313" key="1">
    <source>
        <dbReference type="EMBL" id="SDZ95587.1"/>
    </source>
</evidence>
<proteinExistence type="predicted"/>